<dbReference type="CDD" id="cd00090">
    <property type="entry name" value="HTH_ARSR"/>
    <property type="match status" value="1"/>
</dbReference>
<gene>
    <name evidence="2" type="ORF">SAMN02745910_00486</name>
</gene>
<dbReference type="Pfam" id="PF12840">
    <property type="entry name" value="HTH_20"/>
    <property type="match status" value="1"/>
</dbReference>
<dbReference type="Gene3D" id="1.10.10.10">
    <property type="entry name" value="Winged helix-like DNA-binding domain superfamily/Winged helix DNA-binding domain"/>
    <property type="match status" value="1"/>
</dbReference>
<dbReference type="GeneID" id="93709257"/>
<comment type="caution">
    <text evidence="2">The sequence shown here is derived from an EMBL/GenBank/DDBJ whole genome shotgun (WGS) entry which is preliminary data.</text>
</comment>
<sequence>MEEVLKLSSILGDPTRFNIYNHLKTTEMPITAQEVSEKFHIHPNVARSHLTKLEDSNLIISEAYKTGKGGRPRLLYKLSDHLTQLTFSYDVYQLLSKLLLCTISTFGEEGKEALYKTAIKMGIAYIKDYYHQNAPSKPIKYGKDKIFLIKEAAEKIGMRLSIQGSPDYSSISLHISRCPFQTIVPQNEELTRCIHRSFVQGMIYYFFKNATFSDSNKTIGLEAGICTYSVEKLF</sequence>
<dbReference type="InterPro" id="IPR036388">
    <property type="entry name" value="WH-like_DNA-bd_sf"/>
</dbReference>
<accession>A0A1I5WBK5</accession>
<dbReference type="Proteomes" id="UP000182762">
    <property type="component" value="Unassembled WGS sequence"/>
</dbReference>
<dbReference type="InterPro" id="IPR036390">
    <property type="entry name" value="WH_DNA-bd_sf"/>
</dbReference>
<evidence type="ECO:0000256" key="1">
    <source>
        <dbReference type="ARBA" id="ARBA00023125"/>
    </source>
</evidence>
<dbReference type="InterPro" id="IPR011991">
    <property type="entry name" value="ArsR-like_HTH"/>
</dbReference>
<reference evidence="2 3" key="1">
    <citation type="submission" date="2016-10" db="EMBL/GenBank/DDBJ databases">
        <authorList>
            <person name="Varghese N."/>
            <person name="Submissions S."/>
        </authorList>
    </citation>
    <scope>NUCLEOTIDE SEQUENCE [LARGE SCALE GENOMIC DNA]</scope>
    <source>
        <strain evidence="2 3">DSM 13796</strain>
    </source>
</reference>
<keyword evidence="1" id="KW-0238">DNA-binding</keyword>
<organism evidence="2 3">
    <name type="scientific">Priestia endophytica DSM 13796</name>
    <dbReference type="NCBI Taxonomy" id="1121089"/>
    <lineage>
        <taxon>Bacteria</taxon>
        <taxon>Bacillati</taxon>
        <taxon>Bacillota</taxon>
        <taxon>Bacilli</taxon>
        <taxon>Bacillales</taxon>
        <taxon>Bacillaceae</taxon>
        <taxon>Priestia</taxon>
    </lineage>
</organism>
<dbReference type="EMBL" id="FOXX01000001">
    <property type="protein sequence ID" value="SFQ17102.1"/>
    <property type="molecule type" value="Genomic_DNA"/>
</dbReference>
<evidence type="ECO:0000313" key="3">
    <source>
        <dbReference type="Proteomes" id="UP000182762"/>
    </source>
</evidence>
<proteinExistence type="predicted"/>
<keyword evidence="3" id="KW-1185">Reference proteome</keyword>
<protein>
    <submittedName>
        <fullName evidence="2">Predicted transcriptional regulator, ArsR family</fullName>
    </submittedName>
</protein>
<name>A0A1I5WBK5_9BACI</name>
<dbReference type="SUPFAM" id="SSF46785">
    <property type="entry name" value="Winged helix' DNA-binding domain"/>
    <property type="match status" value="1"/>
</dbReference>
<dbReference type="RefSeq" id="WP_061801979.1">
    <property type="nucleotide sequence ID" value="NZ_FOXX01000001.1"/>
</dbReference>
<evidence type="ECO:0000313" key="2">
    <source>
        <dbReference type="EMBL" id="SFQ17102.1"/>
    </source>
</evidence>